<organism evidence="2 3">
    <name type="scientific">Triticum urartu</name>
    <name type="common">Red wild einkorn</name>
    <name type="synonym">Crithodium urartu</name>
    <dbReference type="NCBI Taxonomy" id="4572"/>
    <lineage>
        <taxon>Eukaryota</taxon>
        <taxon>Viridiplantae</taxon>
        <taxon>Streptophyta</taxon>
        <taxon>Embryophyta</taxon>
        <taxon>Tracheophyta</taxon>
        <taxon>Spermatophyta</taxon>
        <taxon>Magnoliopsida</taxon>
        <taxon>Liliopsida</taxon>
        <taxon>Poales</taxon>
        <taxon>Poaceae</taxon>
        <taxon>BOP clade</taxon>
        <taxon>Pooideae</taxon>
        <taxon>Triticodae</taxon>
        <taxon>Triticeae</taxon>
        <taxon>Triticinae</taxon>
        <taxon>Triticum</taxon>
    </lineage>
</organism>
<dbReference type="EnsemblPlants" id="TuG1812G0200004104.01.T01">
    <property type="protein sequence ID" value="TuG1812G0200004104.01.T01.cds405498"/>
    <property type="gene ID" value="TuG1812G0200004104.01"/>
</dbReference>
<sequence length="95" mass="11077">MDSPMGSWWLQWSPSSSATLLFYLLHYTFLLLFSFEHAWILVSWYFLAYTFRFCFLVFGGEIELGKSHGGSPLWASSVCVVMFLCGYFHYFSSLI</sequence>
<feature type="transmembrane region" description="Helical" evidence="1">
    <location>
        <begin position="39"/>
        <end position="60"/>
    </location>
</feature>
<keyword evidence="1" id="KW-0812">Transmembrane</keyword>
<reference evidence="2" key="2">
    <citation type="submission" date="2018-03" db="EMBL/GenBank/DDBJ databases">
        <title>The Triticum urartu genome reveals the dynamic nature of wheat genome evolution.</title>
        <authorList>
            <person name="Ling H."/>
            <person name="Ma B."/>
            <person name="Shi X."/>
            <person name="Liu H."/>
            <person name="Dong L."/>
            <person name="Sun H."/>
            <person name="Cao Y."/>
            <person name="Gao Q."/>
            <person name="Zheng S."/>
            <person name="Li Y."/>
            <person name="Yu Y."/>
            <person name="Du H."/>
            <person name="Qi M."/>
            <person name="Li Y."/>
            <person name="Yu H."/>
            <person name="Cui Y."/>
            <person name="Wang N."/>
            <person name="Chen C."/>
            <person name="Wu H."/>
            <person name="Zhao Y."/>
            <person name="Zhang J."/>
            <person name="Li Y."/>
            <person name="Zhou W."/>
            <person name="Zhang B."/>
            <person name="Hu W."/>
            <person name="Eijk M."/>
            <person name="Tang J."/>
            <person name="Witsenboer H."/>
            <person name="Zhao S."/>
            <person name="Li Z."/>
            <person name="Zhang A."/>
            <person name="Wang D."/>
            <person name="Liang C."/>
        </authorList>
    </citation>
    <scope>NUCLEOTIDE SEQUENCE [LARGE SCALE GENOMIC DNA]</scope>
    <source>
        <strain evidence="2">cv. G1812</strain>
    </source>
</reference>
<reference evidence="2" key="3">
    <citation type="submission" date="2022-06" db="UniProtKB">
        <authorList>
            <consortium name="EnsemblPlants"/>
        </authorList>
    </citation>
    <scope>IDENTIFICATION</scope>
</reference>
<evidence type="ECO:0000313" key="2">
    <source>
        <dbReference type="EnsemblPlants" id="TuG1812G0200004104.01.T01.cds405498"/>
    </source>
</evidence>
<keyword evidence="1" id="KW-1133">Transmembrane helix</keyword>
<evidence type="ECO:0000256" key="1">
    <source>
        <dbReference type="SAM" id="Phobius"/>
    </source>
</evidence>
<evidence type="ECO:0000313" key="3">
    <source>
        <dbReference type="Proteomes" id="UP000015106"/>
    </source>
</evidence>
<accession>A0A8R7PH57</accession>
<keyword evidence="1" id="KW-0472">Membrane</keyword>
<feature type="transmembrane region" description="Helical" evidence="1">
    <location>
        <begin position="12"/>
        <end position="32"/>
    </location>
</feature>
<dbReference type="Proteomes" id="UP000015106">
    <property type="component" value="Chromosome 2"/>
</dbReference>
<dbReference type="Gramene" id="TuG1812G0200004104.01.T01">
    <property type="protein sequence ID" value="TuG1812G0200004104.01.T01.cds405498"/>
    <property type="gene ID" value="TuG1812G0200004104.01"/>
</dbReference>
<feature type="transmembrane region" description="Helical" evidence="1">
    <location>
        <begin position="72"/>
        <end position="91"/>
    </location>
</feature>
<reference evidence="3" key="1">
    <citation type="journal article" date="2013" name="Nature">
        <title>Draft genome of the wheat A-genome progenitor Triticum urartu.</title>
        <authorList>
            <person name="Ling H.Q."/>
            <person name="Zhao S."/>
            <person name="Liu D."/>
            <person name="Wang J."/>
            <person name="Sun H."/>
            <person name="Zhang C."/>
            <person name="Fan H."/>
            <person name="Li D."/>
            <person name="Dong L."/>
            <person name="Tao Y."/>
            <person name="Gao C."/>
            <person name="Wu H."/>
            <person name="Li Y."/>
            <person name="Cui Y."/>
            <person name="Guo X."/>
            <person name="Zheng S."/>
            <person name="Wang B."/>
            <person name="Yu K."/>
            <person name="Liang Q."/>
            <person name="Yang W."/>
            <person name="Lou X."/>
            <person name="Chen J."/>
            <person name="Feng M."/>
            <person name="Jian J."/>
            <person name="Zhang X."/>
            <person name="Luo G."/>
            <person name="Jiang Y."/>
            <person name="Liu J."/>
            <person name="Wang Z."/>
            <person name="Sha Y."/>
            <person name="Zhang B."/>
            <person name="Wu H."/>
            <person name="Tang D."/>
            <person name="Shen Q."/>
            <person name="Xue P."/>
            <person name="Zou S."/>
            <person name="Wang X."/>
            <person name="Liu X."/>
            <person name="Wang F."/>
            <person name="Yang Y."/>
            <person name="An X."/>
            <person name="Dong Z."/>
            <person name="Zhang K."/>
            <person name="Zhang X."/>
            <person name="Luo M.C."/>
            <person name="Dvorak J."/>
            <person name="Tong Y."/>
            <person name="Wang J."/>
            <person name="Yang H."/>
            <person name="Li Z."/>
            <person name="Wang D."/>
            <person name="Zhang A."/>
            <person name="Wang J."/>
        </authorList>
    </citation>
    <scope>NUCLEOTIDE SEQUENCE</scope>
    <source>
        <strain evidence="3">cv. G1812</strain>
    </source>
</reference>
<dbReference type="AlphaFoldDB" id="A0A8R7PH57"/>
<proteinExistence type="predicted"/>
<name>A0A8R7PH57_TRIUA</name>
<protein>
    <submittedName>
        <fullName evidence="2">Uncharacterized protein</fullName>
    </submittedName>
</protein>
<keyword evidence="3" id="KW-1185">Reference proteome</keyword>